<name>A0A934U745_9NOCA</name>
<evidence type="ECO:0000313" key="6">
    <source>
        <dbReference type="EMBL" id="MBJ8342633.1"/>
    </source>
</evidence>
<accession>A0A934U745</accession>
<dbReference type="PANTHER" id="PTHR30055">
    <property type="entry name" value="HTH-TYPE TRANSCRIPTIONAL REGULATOR RUTR"/>
    <property type="match status" value="1"/>
</dbReference>
<dbReference type="Proteomes" id="UP000655868">
    <property type="component" value="Unassembled WGS sequence"/>
</dbReference>
<reference evidence="6" key="1">
    <citation type="submission" date="2020-12" db="EMBL/GenBank/DDBJ databases">
        <title>Antrihabitans popcorni sp. nov. and Antrihabitans auranticaus sp. nov., isolated from a larva cave.</title>
        <authorList>
            <person name="Lee S.D."/>
            <person name="Kim I.S."/>
        </authorList>
    </citation>
    <scope>NUCLEOTIDE SEQUENCE</scope>
    <source>
        <strain evidence="6">YC3-6</strain>
    </source>
</reference>
<gene>
    <name evidence="6" type="ORF">JGU71_27460</name>
</gene>
<dbReference type="InterPro" id="IPR036271">
    <property type="entry name" value="Tet_transcr_reg_TetR-rel_C_sf"/>
</dbReference>
<keyword evidence="7" id="KW-1185">Reference proteome</keyword>
<dbReference type="Gene3D" id="1.10.357.10">
    <property type="entry name" value="Tetracycline Repressor, domain 2"/>
    <property type="match status" value="1"/>
</dbReference>
<evidence type="ECO:0000256" key="4">
    <source>
        <dbReference type="PROSITE-ProRule" id="PRU00335"/>
    </source>
</evidence>
<dbReference type="GO" id="GO:0003700">
    <property type="term" value="F:DNA-binding transcription factor activity"/>
    <property type="evidence" value="ECO:0007669"/>
    <property type="project" value="TreeGrafter"/>
</dbReference>
<sequence length="203" mass="21781">MTRLTRAESQAKTRAVLISTARDLFLADGYAQTSLERVAESAGFSKGAVYSNFKSKKELSLEVLDLIHTSKFAEVAELLSAPGSIEDRLDQFQAWAEKTLGDVGWTMLEFELFVTARDDEELRAALVSALGIVRGMVVALLESTTASIGVTLPMPVEDAASSLLSLGIGLGIQRAMDPSISARLVTDGLRTLLNYAEAVQALA</sequence>
<dbReference type="PROSITE" id="PS50977">
    <property type="entry name" value="HTH_TETR_2"/>
    <property type="match status" value="1"/>
</dbReference>
<evidence type="ECO:0000256" key="3">
    <source>
        <dbReference type="ARBA" id="ARBA00023163"/>
    </source>
</evidence>
<organism evidence="6 7">
    <name type="scientific">Antrihabitans stalagmiti</name>
    <dbReference type="NCBI Taxonomy" id="2799499"/>
    <lineage>
        <taxon>Bacteria</taxon>
        <taxon>Bacillati</taxon>
        <taxon>Actinomycetota</taxon>
        <taxon>Actinomycetes</taxon>
        <taxon>Mycobacteriales</taxon>
        <taxon>Nocardiaceae</taxon>
        <taxon>Antrihabitans</taxon>
    </lineage>
</organism>
<dbReference type="EMBL" id="JAEMNV010000012">
    <property type="protein sequence ID" value="MBJ8342633.1"/>
    <property type="molecule type" value="Genomic_DNA"/>
</dbReference>
<keyword evidence="2 4" id="KW-0238">DNA-binding</keyword>
<dbReference type="AlphaFoldDB" id="A0A934U745"/>
<feature type="domain" description="HTH tetR-type" evidence="5">
    <location>
        <begin position="11"/>
        <end position="71"/>
    </location>
</feature>
<dbReference type="InterPro" id="IPR050109">
    <property type="entry name" value="HTH-type_TetR-like_transc_reg"/>
</dbReference>
<dbReference type="PRINTS" id="PR00455">
    <property type="entry name" value="HTHTETR"/>
</dbReference>
<protein>
    <submittedName>
        <fullName evidence="6">TetR/AcrR family transcriptional regulator</fullName>
    </submittedName>
</protein>
<evidence type="ECO:0000259" key="5">
    <source>
        <dbReference type="PROSITE" id="PS50977"/>
    </source>
</evidence>
<dbReference type="PANTHER" id="PTHR30055:SF234">
    <property type="entry name" value="HTH-TYPE TRANSCRIPTIONAL REGULATOR BETI"/>
    <property type="match status" value="1"/>
</dbReference>
<dbReference type="Pfam" id="PF00440">
    <property type="entry name" value="TetR_N"/>
    <property type="match status" value="1"/>
</dbReference>
<dbReference type="SUPFAM" id="SSF46689">
    <property type="entry name" value="Homeodomain-like"/>
    <property type="match status" value="1"/>
</dbReference>
<feature type="DNA-binding region" description="H-T-H motif" evidence="4">
    <location>
        <begin position="34"/>
        <end position="53"/>
    </location>
</feature>
<keyword evidence="3" id="KW-0804">Transcription</keyword>
<proteinExistence type="predicted"/>
<dbReference type="SUPFAM" id="SSF48498">
    <property type="entry name" value="Tetracyclin repressor-like, C-terminal domain"/>
    <property type="match status" value="1"/>
</dbReference>
<dbReference type="InterPro" id="IPR001647">
    <property type="entry name" value="HTH_TetR"/>
</dbReference>
<keyword evidence="1" id="KW-0805">Transcription regulation</keyword>
<dbReference type="InterPro" id="IPR009057">
    <property type="entry name" value="Homeodomain-like_sf"/>
</dbReference>
<dbReference type="GO" id="GO:0000976">
    <property type="term" value="F:transcription cis-regulatory region binding"/>
    <property type="evidence" value="ECO:0007669"/>
    <property type="project" value="TreeGrafter"/>
</dbReference>
<evidence type="ECO:0000256" key="1">
    <source>
        <dbReference type="ARBA" id="ARBA00023015"/>
    </source>
</evidence>
<comment type="caution">
    <text evidence="6">The sequence shown here is derived from an EMBL/GenBank/DDBJ whole genome shotgun (WGS) entry which is preliminary data.</text>
</comment>
<dbReference type="Gene3D" id="1.10.10.60">
    <property type="entry name" value="Homeodomain-like"/>
    <property type="match status" value="1"/>
</dbReference>
<dbReference type="RefSeq" id="WP_199708297.1">
    <property type="nucleotide sequence ID" value="NZ_JAEMNV010000012.1"/>
</dbReference>
<evidence type="ECO:0000313" key="7">
    <source>
        <dbReference type="Proteomes" id="UP000655868"/>
    </source>
</evidence>
<evidence type="ECO:0000256" key="2">
    <source>
        <dbReference type="ARBA" id="ARBA00023125"/>
    </source>
</evidence>